<keyword evidence="1" id="KW-0472">Membrane</keyword>
<comment type="caution">
    <text evidence="2">The sequence shown here is derived from an EMBL/GenBank/DDBJ whole genome shotgun (WGS) entry which is preliminary data.</text>
</comment>
<evidence type="ECO:0000313" key="2">
    <source>
        <dbReference type="EMBL" id="KGO32171.1"/>
    </source>
</evidence>
<proteinExistence type="predicted"/>
<evidence type="ECO:0000313" key="3">
    <source>
        <dbReference type="Proteomes" id="UP000030023"/>
    </source>
</evidence>
<dbReference type="EMBL" id="AXCV01000075">
    <property type="protein sequence ID" value="KGO32171.1"/>
    <property type="molecule type" value="Genomic_DNA"/>
</dbReference>
<evidence type="ECO:0000256" key="1">
    <source>
        <dbReference type="SAM" id="Phobius"/>
    </source>
</evidence>
<keyword evidence="1" id="KW-1133">Transmembrane helix</keyword>
<gene>
    <name evidence="2" type="ORF">Q757_02615</name>
</gene>
<organism evidence="2 3">
    <name type="scientific">Oenococcus alcoholitolerans</name>
    <dbReference type="NCBI Taxonomy" id="931074"/>
    <lineage>
        <taxon>Bacteria</taxon>
        <taxon>Bacillati</taxon>
        <taxon>Bacillota</taxon>
        <taxon>Bacilli</taxon>
        <taxon>Lactobacillales</taxon>
        <taxon>Lactobacillaceae</taxon>
        <taxon>Oenococcus</taxon>
    </lineage>
</organism>
<keyword evidence="3" id="KW-1185">Reference proteome</keyword>
<protein>
    <submittedName>
        <fullName evidence="2">Uncharacterized protein</fullName>
    </submittedName>
</protein>
<feature type="transmembrane region" description="Helical" evidence="1">
    <location>
        <begin position="12"/>
        <end position="32"/>
    </location>
</feature>
<keyword evidence="1" id="KW-0812">Transmembrane</keyword>
<sequence>MTSFFSRSFVLLGSIIFLHIDYFIQSIVNIALKKSALLK</sequence>
<name>A0ABR4XRQ0_9LACO</name>
<dbReference type="Proteomes" id="UP000030023">
    <property type="component" value="Unassembled WGS sequence"/>
</dbReference>
<reference evidence="2 3" key="1">
    <citation type="journal article" date="2014" name="Antonie Van Leeuwenhoek">
        <title>Oenococcus alcoholitolerans sp. nov., a lactic acid bacteria isolated from cachaca and ethanol fermentation processes.</title>
        <authorList>
            <person name="Badotti F."/>
            <person name="Moreira A.P."/>
            <person name="Tonon L.A."/>
            <person name="de Lucena B.T."/>
            <person name="Gomes Fde C."/>
            <person name="Kruger R."/>
            <person name="Thompson C.C."/>
            <person name="de Morais M.A.Jr."/>
            <person name="Rosa C.A."/>
            <person name="Thompson F.L."/>
        </authorList>
    </citation>
    <scope>NUCLEOTIDE SEQUENCE [LARGE SCALE GENOMIC DNA]</scope>
    <source>
        <strain evidence="2 3">UFRJ-M7.2.18</strain>
    </source>
</reference>
<accession>A0ABR4XRQ0</accession>